<dbReference type="SUPFAM" id="SSF46689">
    <property type="entry name" value="Homeodomain-like"/>
    <property type="match status" value="1"/>
</dbReference>
<proteinExistence type="predicted"/>
<dbReference type="PRINTS" id="PR00455">
    <property type="entry name" value="HTHTETR"/>
</dbReference>
<dbReference type="Pfam" id="PF00440">
    <property type="entry name" value="TetR_N"/>
    <property type="match status" value="1"/>
</dbReference>
<feature type="DNA-binding region" description="H-T-H motif" evidence="4">
    <location>
        <begin position="26"/>
        <end position="45"/>
    </location>
</feature>
<evidence type="ECO:0000256" key="4">
    <source>
        <dbReference type="PROSITE-ProRule" id="PRU00335"/>
    </source>
</evidence>
<dbReference type="PROSITE" id="PS50977">
    <property type="entry name" value="HTH_TETR_2"/>
    <property type="match status" value="1"/>
</dbReference>
<keyword evidence="2 4" id="KW-0238">DNA-binding</keyword>
<dbReference type="Pfam" id="PF17937">
    <property type="entry name" value="TetR_C_28"/>
    <property type="match status" value="1"/>
</dbReference>
<evidence type="ECO:0000256" key="2">
    <source>
        <dbReference type="ARBA" id="ARBA00023125"/>
    </source>
</evidence>
<dbReference type="InterPro" id="IPR001647">
    <property type="entry name" value="HTH_TetR"/>
</dbReference>
<dbReference type="EMBL" id="JARZHI010000018">
    <property type="protein sequence ID" value="MDI1432011.1"/>
    <property type="molecule type" value="Genomic_DNA"/>
</dbReference>
<dbReference type="RefSeq" id="WP_136969935.1">
    <property type="nucleotide sequence ID" value="NZ_JARZHI010000018.1"/>
</dbReference>
<evidence type="ECO:0000313" key="6">
    <source>
        <dbReference type="EMBL" id="MDI1432011.1"/>
    </source>
</evidence>
<gene>
    <name evidence="6" type="ORF">QHF89_21110</name>
</gene>
<feature type="domain" description="HTH tetR-type" evidence="5">
    <location>
        <begin position="3"/>
        <end position="63"/>
    </location>
</feature>
<dbReference type="Gene3D" id="1.10.357.10">
    <property type="entry name" value="Tetracycline Repressor, domain 2"/>
    <property type="match status" value="1"/>
</dbReference>
<comment type="caution">
    <text evidence="6">The sequence shown here is derived from an EMBL/GenBank/DDBJ whole genome shotgun (WGS) entry which is preliminary data.</text>
</comment>
<evidence type="ECO:0000313" key="7">
    <source>
        <dbReference type="Proteomes" id="UP001160301"/>
    </source>
</evidence>
<organism evidence="6 7">
    <name type="scientific">Polyangium sorediatum</name>
    <dbReference type="NCBI Taxonomy" id="889274"/>
    <lineage>
        <taxon>Bacteria</taxon>
        <taxon>Pseudomonadati</taxon>
        <taxon>Myxococcota</taxon>
        <taxon>Polyangia</taxon>
        <taxon>Polyangiales</taxon>
        <taxon>Polyangiaceae</taxon>
        <taxon>Polyangium</taxon>
    </lineage>
</organism>
<dbReference type="PANTHER" id="PTHR30055:SF234">
    <property type="entry name" value="HTH-TYPE TRANSCRIPTIONAL REGULATOR BETI"/>
    <property type="match status" value="1"/>
</dbReference>
<dbReference type="Proteomes" id="UP001160301">
    <property type="component" value="Unassembled WGS sequence"/>
</dbReference>
<reference evidence="6 7" key="1">
    <citation type="submission" date="2023-04" db="EMBL/GenBank/DDBJ databases">
        <title>The genome sequence of Polyangium sorediatum DSM14670.</title>
        <authorList>
            <person name="Zhang X."/>
        </authorList>
    </citation>
    <scope>NUCLEOTIDE SEQUENCE [LARGE SCALE GENOMIC DNA]</scope>
    <source>
        <strain evidence="6 7">DSM 14670</strain>
    </source>
</reference>
<dbReference type="InterPro" id="IPR009057">
    <property type="entry name" value="Homeodomain-like_sf"/>
</dbReference>
<dbReference type="InterPro" id="IPR050109">
    <property type="entry name" value="HTH-type_TetR-like_transc_reg"/>
</dbReference>
<evidence type="ECO:0000259" key="5">
    <source>
        <dbReference type="PROSITE" id="PS50977"/>
    </source>
</evidence>
<protein>
    <submittedName>
        <fullName evidence="6">TetR/AcrR family transcriptional regulator</fullName>
    </submittedName>
</protein>
<keyword evidence="3" id="KW-0804">Transcription</keyword>
<dbReference type="SUPFAM" id="SSF48498">
    <property type="entry name" value="Tetracyclin repressor-like, C-terminal domain"/>
    <property type="match status" value="1"/>
</dbReference>
<dbReference type="PANTHER" id="PTHR30055">
    <property type="entry name" value="HTH-TYPE TRANSCRIPTIONAL REGULATOR RUTR"/>
    <property type="match status" value="1"/>
</dbReference>
<sequence length="179" mass="20112">MRQNNRDSILDAAVRVINRDGLTAITFDTVAREAGVTRGGMLYHFGSRDELILAINQYLADQWEANLLKTAGKPFEQTTIEERRRAYVGASLRASRAELLFLLEFQKDRTMSAPWARLIEAWSVPEPLASGDEAELVRFIARLAADGLWAYEYVSGRPMQPALRKQVSERLVQLLGTSG</sequence>
<name>A0ABT6NUJ2_9BACT</name>
<keyword evidence="1" id="KW-0805">Transcription regulation</keyword>
<evidence type="ECO:0000256" key="3">
    <source>
        <dbReference type="ARBA" id="ARBA00023163"/>
    </source>
</evidence>
<dbReference type="InterPro" id="IPR041479">
    <property type="entry name" value="TetR_CgmR_C"/>
</dbReference>
<keyword evidence="7" id="KW-1185">Reference proteome</keyword>
<evidence type="ECO:0000256" key="1">
    <source>
        <dbReference type="ARBA" id="ARBA00023015"/>
    </source>
</evidence>
<dbReference type="InterPro" id="IPR036271">
    <property type="entry name" value="Tet_transcr_reg_TetR-rel_C_sf"/>
</dbReference>
<accession>A0ABT6NUJ2</accession>